<organism evidence="4 5">
    <name type="scientific">Terrabacter terrae</name>
    <dbReference type="NCBI Taxonomy" id="318434"/>
    <lineage>
        <taxon>Bacteria</taxon>
        <taxon>Bacillati</taxon>
        <taxon>Actinomycetota</taxon>
        <taxon>Actinomycetes</taxon>
        <taxon>Micrococcales</taxon>
        <taxon>Intrasporangiaceae</taxon>
        <taxon>Terrabacter</taxon>
    </lineage>
</organism>
<dbReference type="InterPro" id="IPR011055">
    <property type="entry name" value="Dup_hybrid_motif"/>
</dbReference>
<reference evidence="4 5" key="1">
    <citation type="journal article" date="2019" name="Int. J. Syst. Evol. Microbiol.">
        <title>The Global Catalogue of Microorganisms (GCM) 10K type strain sequencing project: providing services to taxonomists for standard genome sequencing and annotation.</title>
        <authorList>
            <consortium name="The Broad Institute Genomics Platform"/>
            <consortium name="The Broad Institute Genome Sequencing Center for Infectious Disease"/>
            <person name="Wu L."/>
            <person name="Ma J."/>
        </authorList>
    </citation>
    <scope>NUCLEOTIDE SEQUENCE [LARGE SCALE GENOMIC DNA]</scope>
    <source>
        <strain evidence="4 5">JCM 14283</strain>
    </source>
</reference>
<dbReference type="InterPro" id="IPR016047">
    <property type="entry name" value="M23ase_b-sheet_dom"/>
</dbReference>
<dbReference type="Proteomes" id="UP001501285">
    <property type="component" value="Unassembled WGS sequence"/>
</dbReference>
<feature type="domain" description="M23ase beta-sheet core" evidence="3">
    <location>
        <begin position="71"/>
        <end position="165"/>
    </location>
</feature>
<dbReference type="Gene3D" id="2.70.70.10">
    <property type="entry name" value="Glucose Permease (Domain IIA)"/>
    <property type="match status" value="1"/>
</dbReference>
<dbReference type="CDD" id="cd12797">
    <property type="entry name" value="M23_peptidase"/>
    <property type="match status" value="1"/>
</dbReference>
<gene>
    <name evidence="4" type="ORF">GCM10009740_29030</name>
</gene>
<comment type="caution">
    <text evidence="4">The sequence shown here is derived from an EMBL/GenBank/DDBJ whole genome shotgun (WGS) entry which is preliminary data.</text>
</comment>
<dbReference type="PANTHER" id="PTHR21666">
    <property type="entry name" value="PEPTIDASE-RELATED"/>
    <property type="match status" value="1"/>
</dbReference>
<name>A0ABN2UH44_9MICO</name>
<sequence>MSIGSGLLAAVLATASVTTAGVIPAGDPLSVPPAGRAVGPVTTSGRWVWPLDPRPEVVRRFDRPDQPWLPGHRGVDLAASVGQPVLAPTEGQVTWSGVVAGRSVVVVSHEGGLRSTFEPVAAAVSLGTPVRRGEGVGVVTATPGHCAPRTCLHWGVVRGESYLDPLSLVGRARVVLLPVP</sequence>
<dbReference type="EMBL" id="BAAANB010000021">
    <property type="protein sequence ID" value="GAA2036100.1"/>
    <property type="molecule type" value="Genomic_DNA"/>
</dbReference>
<feature type="chain" id="PRO_5045862004" description="M23ase beta-sheet core domain-containing protein" evidence="2">
    <location>
        <begin position="21"/>
        <end position="180"/>
    </location>
</feature>
<dbReference type="SUPFAM" id="SSF51261">
    <property type="entry name" value="Duplicated hybrid motif"/>
    <property type="match status" value="1"/>
</dbReference>
<evidence type="ECO:0000256" key="2">
    <source>
        <dbReference type="SAM" id="SignalP"/>
    </source>
</evidence>
<evidence type="ECO:0000256" key="1">
    <source>
        <dbReference type="ARBA" id="ARBA00022729"/>
    </source>
</evidence>
<evidence type="ECO:0000313" key="4">
    <source>
        <dbReference type="EMBL" id="GAA2036100.1"/>
    </source>
</evidence>
<dbReference type="Pfam" id="PF01551">
    <property type="entry name" value="Peptidase_M23"/>
    <property type="match status" value="1"/>
</dbReference>
<keyword evidence="5" id="KW-1185">Reference proteome</keyword>
<keyword evidence="1 2" id="KW-0732">Signal</keyword>
<protein>
    <recommendedName>
        <fullName evidence="3">M23ase beta-sheet core domain-containing protein</fullName>
    </recommendedName>
</protein>
<dbReference type="PANTHER" id="PTHR21666:SF289">
    <property type="entry name" value="L-ALA--D-GLU ENDOPEPTIDASE"/>
    <property type="match status" value="1"/>
</dbReference>
<feature type="signal peptide" evidence="2">
    <location>
        <begin position="1"/>
        <end position="20"/>
    </location>
</feature>
<proteinExistence type="predicted"/>
<evidence type="ECO:0000259" key="3">
    <source>
        <dbReference type="Pfam" id="PF01551"/>
    </source>
</evidence>
<evidence type="ECO:0000313" key="5">
    <source>
        <dbReference type="Proteomes" id="UP001501285"/>
    </source>
</evidence>
<dbReference type="RefSeq" id="WP_343992558.1">
    <property type="nucleotide sequence ID" value="NZ_BAAANB010000021.1"/>
</dbReference>
<dbReference type="InterPro" id="IPR050570">
    <property type="entry name" value="Cell_wall_metabolism_enzyme"/>
</dbReference>
<accession>A0ABN2UH44</accession>